<comment type="caution">
    <text evidence="12">The sequence shown here is derived from an EMBL/GenBank/DDBJ whole genome shotgun (WGS) entry which is preliminary data.</text>
</comment>
<gene>
    <name evidence="12" type="ORF">NDU88_000754</name>
</gene>
<comment type="subcellular location">
    <subcellularLocation>
        <location evidence="1">Cytoplasm</location>
    </subcellularLocation>
</comment>
<reference evidence="12" key="1">
    <citation type="journal article" date="2022" name="bioRxiv">
        <title>Sequencing and chromosome-scale assembly of the giantPleurodeles waltlgenome.</title>
        <authorList>
            <person name="Brown T."/>
            <person name="Elewa A."/>
            <person name="Iarovenko S."/>
            <person name="Subramanian E."/>
            <person name="Araus A.J."/>
            <person name="Petzold A."/>
            <person name="Susuki M."/>
            <person name="Suzuki K.-i.T."/>
            <person name="Hayashi T."/>
            <person name="Toyoda A."/>
            <person name="Oliveira C."/>
            <person name="Osipova E."/>
            <person name="Leigh N.D."/>
            <person name="Simon A."/>
            <person name="Yun M.H."/>
        </authorList>
    </citation>
    <scope>NUCLEOTIDE SEQUENCE</scope>
    <source>
        <strain evidence="12">20211129_DDA</strain>
        <tissue evidence="12">Liver</tissue>
    </source>
</reference>
<dbReference type="CDD" id="cd05367">
    <property type="entry name" value="SPR-like_SDR_c"/>
    <property type="match status" value="1"/>
</dbReference>
<evidence type="ECO:0000256" key="5">
    <source>
        <dbReference type="ARBA" id="ARBA00019170"/>
    </source>
</evidence>
<comment type="catalytic activity">
    <reaction evidence="9">
        <text>(6R)-L-erythro-5,6,7,8-tetrahydrobiopterin + 2 NADP(+) = 6-pyruvoyl-5,6,7,8-tetrahydropterin + 2 NADPH + 2 H(+)</text>
        <dbReference type="Rhea" id="RHEA:32627"/>
        <dbReference type="ChEBI" id="CHEBI:15378"/>
        <dbReference type="ChEBI" id="CHEBI:57783"/>
        <dbReference type="ChEBI" id="CHEBI:58349"/>
        <dbReference type="ChEBI" id="CHEBI:59560"/>
        <dbReference type="ChEBI" id="CHEBI:136564"/>
        <dbReference type="EC" id="1.1.1.153"/>
    </reaction>
</comment>
<dbReference type="NCBIfam" id="TIGR01500">
    <property type="entry name" value="sepiapter_red"/>
    <property type="match status" value="1"/>
</dbReference>
<dbReference type="InterPro" id="IPR006393">
    <property type="entry name" value="Sepiapterin_red"/>
</dbReference>
<evidence type="ECO:0000256" key="1">
    <source>
        <dbReference type="ARBA" id="ARBA00004496"/>
    </source>
</evidence>
<evidence type="ECO:0000256" key="7">
    <source>
        <dbReference type="ARBA" id="ARBA00022857"/>
    </source>
</evidence>
<dbReference type="Pfam" id="PF00106">
    <property type="entry name" value="adh_short"/>
    <property type="match status" value="1"/>
</dbReference>
<dbReference type="Gene3D" id="3.40.50.720">
    <property type="entry name" value="NAD(P)-binding Rossmann-like Domain"/>
    <property type="match status" value="1"/>
</dbReference>
<dbReference type="GO" id="GO:0005737">
    <property type="term" value="C:cytoplasm"/>
    <property type="evidence" value="ECO:0007669"/>
    <property type="project" value="UniProtKB-SubCell"/>
</dbReference>
<evidence type="ECO:0000256" key="4">
    <source>
        <dbReference type="ARBA" id="ARBA00013075"/>
    </source>
</evidence>
<keyword evidence="7" id="KW-0521">NADP</keyword>
<dbReference type="InterPro" id="IPR051721">
    <property type="entry name" value="Biopterin_syn/organic_redct"/>
</dbReference>
<dbReference type="PANTHER" id="PTHR44085">
    <property type="entry name" value="SEPIAPTERIN REDUCTASE"/>
    <property type="match status" value="1"/>
</dbReference>
<dbReference type="EC" id="1.1.1.153" evidence="4"/>
<dbReference type="SUPFAM" id="SSF51735">
    <property type="entry name" value="NAD(P)-binding Rossmann-fold domains"/>
    <property type="match status" value="1"/>
</dbReference>
<evidence type="ECO:0000256" key="11">
    <source>
        <dbReference type="ARBA" id="ARBA00093216"/>
    </source>
</evidence>
<comment type="subunit">
    <text evidence="3">Homodimer.</text>
</comment>
<comment type="catalytic activity">
    <reaction evidence="11">
        <text>L-erythro-7,8-dihydrobiopterin + NADP(+) = L-sepiapterin + NADPH + H(+)</text>
        <dbReference type="Rhea" id="RHEA:18953"/>
        <dbReference type="ChEBI" id="CHEBI:15378"/>
        <dbReference type="ChEBI" id="CHEBI:43029"/>
        <dbReference type="ChEBI" id="CHEBI:57783"/>
        <dbReference type="ChEBI" id="CHEBI:58349"/>
        <dbReference type="ChEBI" id="CHEBI:194527"/>
        <dbReference type="EC" id="1.1.1.153"/>
    </reaction>
</comment>
<proteinExistence type="inferred from homology"/>
<evidence type="ECO:0000256" key="10">
    <source>
        <dbReference type="ARBA" id="ARBA00055209"/>
    </source>
</evidence>
<keyword evidence="6" id="KW-0963">Cytoplasm</keyword>
<name>A0AAV7WJX7_PLEWA</name>
<keyword evidence="13" id="KW-1185">Reference proteome</keyword>
<dbReference type="Proteomes" id="UP001066276">
    <property type="component" value="Chromosome 1_1"/>
</dbReference>
<evidence type="ECO:0000313" key="12">
    <source>
        <dbReference type="EMBL" id="KAJ1213115.1"/>
    </source>
</evidence>
<evidence type="ECO:0000256" key="6">
    <source>
        <dbReference type="ARBA" id="ARBA00022490"/>
    </source>
</evidence>
<evidence type="ECO:0000256" key="9">
    <source>
        <dbReference type="ARBA" id="ARBA00052208"/>
    </source>
</evidence>
<evidence type="ECO:0000256" key="3">
    <source>
        <dbReference type="ARBA" id="ARBA00011738"/>
    </source>
</evidence>
<sequence length="268" mass="28790">MEPSTDGTPDASLGTVACVLTGASRGLGRSLALALAPRVRGPGSIFLLLARSEEALAGLAGELRALSPGLEVRWEASDLGTEEGLRRAERAARELPRGQERLLLVNNAGSVGDVSKYFIDFTDPANVNSYLAFNVTSPLCLTSAVLGAFPKSPGLHRVVVNISSLCALEPFKSFTLYCTGKAARDMMFRVLALEQPDVRVLNYAPGPLDTDMHQLVGTTCVDSDLRLTFQNRKNNGTLLDCKVSAEKCVNLLLDDTFQSGAHIDFYDL</sequence>
<accession>A0AAV7WJX7</accession>
<evidence type="ECO:0000256" key="2">
    <source>
        <dbReference type="ARBA" id="ARBA00010483"/>
    </source>
</evidence>
<dbReference type="PANTHER" id="PTHR44085:SF2">
    <property type="entry name" value="SEPIAPTERIN REDUCTASE"/>
    <property type="match status" value="1"/>
</dbReference>
<dbReference type="GO" id="GO:0006729">
    <property type="term" value="P:tetrahydrobiopterin biosynthetic process"/>
    <property type="evidence" value="ECO:0007669"/>
    <property type="project" value="InterPro"/>
</dbReference>
<protein>
    <recommendedName>
        <fullName evidence="5">Sepiapterin reductase</fullName>
        <ecNumber evidence="4">1.1.1.153</ecNumber>
    </recommendedName>
</protein>
<evidence type="ECO:0000256" key="8">
    <source>
        <dbReference type="ARBA" id="ARBA00023002"/>
    </source>
</evidence>
<dbReference type="PRINTS" id="PR00081">
    <property type="entry name" value="GDHRDH"/>
</dbReference>
<keyword evidence="8" id="KW-0560">Oxidoreductase</keyword>
<dbReference type="InterPro" id="IPR036291">
    <property type="entry name" value="NAD(P)-bd_dom_sf"/>
</dbReference>
<dbReference type="GO" id="GO:0004757">
    <property type="term" value="F:sepiapterin reductase (NADP+) activity"/>
    <property type="evidence" value="ECO:0007669"/>
    <property type="project" value="UniProtKB-EC"/>
</dbReference>
<dbReference type="InterPro" id="IPR002347">
    <property type="entry name" value="SDR_fam"/>
</dbReference>
<comment type="similarity">
    <text evidence="2">Belongs to the sepiapterin reductase family.</text>
</comment>
<dbReference type="EMBL" id="JANPWB010000001">
    <property type="protein sequence ID" value="KAJ1213115.1"/>
    <property type="molecule type" value="Genomic_DNA"/>
</dbReference>
<organism evidence="12 13">
    <name type="scientific">Pleurodeles waltl</name>
    <name type="common">Iberian ribbed newt</name>
    <dbReference type="NCBI Taxonomy" id="8319"/>
    <lineage>
        <taxon>Eukaryota</taxon>
        <taxon>Metazoa</taxon>
        <taxon>Chordata</taxon>
        <taxon>Craniata</taxon>
        <taxon>Vertebrata</taxon>
        <taxon>Euteleostomi</taxon>
        <taxon>Amphibia</taxon>
        <taxon>Batrachia</taxon>
        <taxon>Caudata</taxon>
        <taxon>Salamandroidea</taxon>
        <taxon>Salamandridae</taxon>
        <taxon>Pleurodelinae</taxon>
        <taxon>Pleurodeles</taxon>
    </lineage>
</organism>
<evidence type="ECO:0000313" key="13">
    <source>
        <dbReference type="Proteomes" id="UP001066276"/>
    </source>
</evidence>
<dbReference type="AlphaFoldDB" id="A0AAV7WJX7"/>
<comment type="function">
    <text evidence="10">Catalyzes the final one or two reductions in tetra-hydrobiopterin biosynthesis to form 5,6,7,8-tetrahydrobiopterin.</text>
</comment>
<dbReference type="FunFam" id="3.40.50.720:FF:000259">
    <property type="entry name" value="Sepiapterin reductase"/>
    <property type="match status" value="1"/>
</dbReference>